<dbReference type="Pfam" id="PF00293">
    <property type="entry name" value="NUDIX"/>
    <property type="match status" value="1"/>
</dbReference>
<gene>
    <name evidence="2" type="ORF">GALL_462270</name>
</gene>
<comment type="caution">
    <text evidence="2">The sequence shown here is derived from an EMBL/GenBank/DDBJ whole genome shotgun (WGS) entry which is preliminary data.</text>
</comment>
<dbReference type="InterPro" id="IPR015797">
    <property type="entry name" value="NUDIX_hydrolase-like_dom_sf"/>
</dbReference>
<organism evidence="2">
    <name type="scientific">mine drainage metagenome</name>
    <dbReference type="NCBI Taxonomy" id="410659"/>
    <lineage>
        <taxon>unclassified sequences</taxon>
        <taxon>metagenomes</taxon>
        <taxon>ecological metagenomes</taxon>
    </lineage>
</organism>
<dbReference type="PROSITE" id="PS51462">
    <property type="entry name" value="NUDIX"/>
    <property type="match status" value="1"/>
</dbReference>
<dbReference type="Gene3D" id="3.90.79.10">
    <property type="entry name" value="Nucleoside Triphosphate Pyrophosphohydrolase"/>
    <property type="match status" value="1"/>
</dbReference>
<feature type="domain" description="Nudix hydrolase" evidence="1">
    <location>
        <begin position="45"/>
        <end position="178"/>
    </location>
</feature>
<evidence type="ECO:0000313" key="2">
    <source>
        <dbReference type="EMBL" id="OIQ72151.1"/>
    </source>
</evidence>
<dbReference type="InterPro" id="IPR000086">
    <property type="entry name" value="NUDIX_hydrolase_dom"/>
</dbReference>
<name>A0A1J5PWE3_9ZZZZ</name>
<sequence>MSLRAQAQVTLSEFNDPRLDQIQLRRRFLDHLNAHHDALEKSCGPGHITASGLIIDPIQQRVLLTLHPKVGRWLQTGGHCEIEDESIGAAALREATEESGIVGLTLLGATPIRLDAHDIDCRRDGGTTHFDVQFAVIAPRDAVEIMSDESDDLRWFPIGQLPMGCDIALIRLANDSLSSIATLGK</sequence>
<dbReference type="SUPFAM" id="SSF55811">
    <property type="entry name" value="Nudix"/>
    <property type="match status" value="1"/>
</dbReference>
<accession>A0A1J5PWE3</accession>
<proteinExistence type="predicted"/>
<dbReference type="CDD" id="cd03674">
    <property type="entry name" value="NUDIX_Hydrolase"/>
    <property type="match status" value="1"/>
</dbReference>
<evidence type="ECO:0000259" key="1">
    <source>
        <dbReference type="PROSITE" id="PS51462"/>
    </source>
</evidence>
<dbReference type="AlphaFoldDB" id="A0A1J5PWE3"/>
<reference evidence="2" key="1">
    <citation type="submission" date="2016-10" db="EMBL/GenBank/DDBJ databases">
        <title>Sequence of Gallionella enrichment culture.</title>
        <authorList>
            <person name="Poehlein A."/>
            <person name="Muehling M."/>
            <person name="Daniel R."/>
        </authorList>
    </citation>
    <scope>NUCLEOTIDE SEQUENCE</scope>
</reference>
<protein>
    <submittedName>
        <fullName evidence="2">NUDIX domain protein</fullName>
    </submittedName>
</protein>
<dbReference type="EMBL" id="MLJW01003395">
    <property type="protein sequence ID" value="OIQ72151.1"/>
    <property type="molecule type" value="Genomic_DNA"/>
</dbReference>